<reference evidence="2" key="1">
    <citation type="submission" date="2022-07" db="EMBL/GenBank/DDBJ databases">
        <title>Complete genome sequence of Salinispirillum sp. LH10-3-1 capable of multiple carbohydrate inversion isolated from a soda lake.</title>
        <authorList>
            <person name="Liu J."/>
            <person name="Zhai Y."/>
            <person name="Zhang H."/>
            <person name="Yang H."/>
            <person name="Qu J."/>
            <person name="Li J."/>
        </authorList>
    </citation>
    <scope>NUCLEOTIDE SEQUENCE</scope>
    <source>
        <strain evidence="2">LH 10-3-1</strain>
    </source>
</reference>
<proteinExistence type="predicted"/>
<accession>A0AB38YJ36</accession>
<name>A0AB38YJ36_9GAMM</name>
<keyword evidence="1" id="KW-1133">Transmembrane helix</keyword>
<evidence type="ECO:0000313" key="2">
    <source>
        <dbReference type="EMBL" id="WLD59419.1"/>
    </source>
</evidence>
<keyword evidence="1" id="KW-0472">Membrane</keyword>
<organism evidence="2">
    <name type="scientific">Salinispirillum sp. LH 10-3-1</name>
    <dbReference type="NCBI Taxonomy" id="2952525"/>
    <lineage>
        <taxon>Bacteria</taxon>
        <taxon>Pseudomonadati</taxon>
        <taxon>Pseudomonadota</taxon>
        <taxon>Gammaproteobacteria</taxon>
        <taxon>Oceanospirillales</taxon>
        <taxon>Saccharospirillaceae</taxon>
        <taxon>Salinispirillum</taxon>
    </lineage>
</organism>
<dbReference type="PANTHER" id="PTHR32309">
    <property type="entry name" value="TYROSINE-PROTEIN KINASE"/>
    <property type="match status" value="1"/>
</dbReference>
<feature type="transmembrane region" description="Helical" evidence="1">
    <location>
        <begin position="36"/>
        <end position="56"/>
    </location>
</feature>
<dbReference type="RefSeq" id="WP_304996711.1">
    <property type="nucleotide sequence ID" value="NZ_CP101717.1"/>
</dbReference>
<dbReference type="EMBL" id="CP101717">
    <property type="protein sequence ID" value="WLD59419.1"/>
    <property type="molecule type" value="Genomic_DNA"/>
</dbReference>
<gene>
    <name evidence="2" type="ORF">NFC81_06475</name>
</gene>
<dbReference type="InterPro" id="IPR050445">
    <property type="entry name" value="Bact_polysacc_biosynth/exp"/>
</dbReference>
<dbReference type="GO" id="GO:0004713">
    <property type="term" value="F:protein tyrosine kinase activity"/>
    <property type="evidence" value="ECO:0007669"/>
    <property type="project" value="TreeGrafter"/>
</dbReference>
<dbReference type="PANTHER" id="PTHR32309:SF13">
    <property type="entry name" value="FERRIC ENTEROBACTIN TRANSPORT PROTEIN FEPE"/>
    <property type="match status" value="1"/>
</dbReference>
<dbReference type="Gene3D" id="3.30.1890.10">
    <property type="entry name" value="FepE-like"/>
    <property type="match status" value="1"/>
</dbReference>
<evidence type="ECO:0000256" key="1">
    <source>
        <dbReference type="SAM" id="Phobius"/>
    </source>
</evidence>
<sequence length="381" mass="42455">MSGQENQQGVTPQMGYGHSVDDEIDLRELANILIDGWYWLVGSVLLATVLGLYIALSGDRVYETTFNAIPADGANYQALNELPGLALGTGSVFREFGNRLNSFQNYATLVEQYPDLYQGDEETSLLEHFTSKFSIELSVSNEPNGVSSLSVTYAYPDGVNGPELVNRYIALTAEAIWKDYLQRFEVRTNSAMARYSNDIDIQKQGLKAFREERLFELTQASTIAQDLGIETPTTPQDYGRQPAGSEVIYANINADGRLPLYFMGSRALEAEKKVIEESFDTGLLNQAIRALQQELLRREIVRTLLSEGELDNYVGMSHIPYTERLVTVLDYALEPQRPVGRSRALTMIVSVFAGGMFGLVLTFLVKFAGSVLSYRREKAKS</sequence>
<feature type="transmembrane region" description="Helical" evidence="1">
    <location>
        <begin position="344"/>
        <end position="365"/>
    </location>
</feature>
<dbReference type="AlphaFoldDB" id="A0AB38YJ36"/>
<evidence type="ECO:0008006" key="3">
    <source>
        <dbReference type="Google" id="ProtNLM"/>
    </source>
</evidence>
<protein>
    <recommendedName>
        <fullName evidence="3">LPS O-antigen length regulator</fullName>
    </recommendedName>
</protein>
<dbReference type="SUPFAM" id="SSF160355">
    <property type="entry name" value="Bacterial polysaccharide co-polymerase-like"/>
    <property type="match status" value="1"/>
</dbReference>
<dbReference type="GO" id="GO:0005886">
    <property type="term" value="C:plasma membrane"/>
    <property type="evidence" value="ECO:0007669"/>
    <property type="project" value="TreeGrafter"/>
</dbReference>
<keyword evidence="1" id="KW-0812">Transmembrane</keyword>